<dbReference type="InterPro" id="IPR027417">
    <property type="entry name" value="P-loop_NTPase"/>
</dbReference>
<dbReference type="PANTHER" id="PTHR43384:SF6">
    <property type="entry name" value="SEPTUM SITE-DETERMINING PROTEIN MIND HOMOLOG, CHLOROPLASTIC"/>
    <property type="match status" value="1"/>
</dbReference>
<dbReference type="AlphaFoldDB" id="A0AAE2VW49"/>
<dbReference type="SUPFAM" id="SSF52540">
    <property type="entry name" value="P-loop containing nucleoside triphosphate hydrolases"/>
    <property type="match status" value="1"/>
</dbReference>
<dbReference type="GO" id="GO:0016887">
    <property type="term" value="F:ATP hydrolysis activity"/>
    <property type="evidence" value="ECO:0007669"/>
    <property type="project" value="TreeGrafter"/>
</dbReference>
<comment type="caution">
    <text evidence="3">The sequence shown here is derived from an EMBL/GenBank/DDBJ whole genome shotgun (WGS) entry which is preliminary data.</text>
</comment>
<dbReference type="GO" id="GO:0051782">
    <property type="term" value="P:negative regulation of cell division"/>
    <property type="evidence" value="ECO:0007669"/>
    <property type="project" value="TreeGrafter"/>
</dbReference>
<keyword evidence="1" id="KW-0547">Nucleotide-binding</keyword>
<evidence type="ECO:0000313" key="3">
    <source>
        <dbReference type="EMBL" id="MBM1712653.1"/>
    </source>
</evidence>
<dbReference type="Gene3D" id="3.40.50.2300">
    <property type="match status" value="1"/>
</dbReference>
<dbReference type="Proteomes" id="UP000732193">
    <property type="component" value="Unassembled WGS sequence"/>
</dbReference>
<keyword evidence="4" id="KW-1185">Reference proteome</keyword>
<dbReference type="GO" id="GO:0005524">
    <property type="term" value="F:ATP binding"/>
    <property type="evidence" value="ECO:0007669"/>
    <property type="project" value="UniProtKB-KW"/>
</dbReference>
<name>A0AAE2VW49_9RHOB</name>
<accession>A0AAE2VW49</accession>
<organism evidence="3 4">
    <name type="scientific">Sulfitobacter geojensis</name>
    <dbReference type="NCBI Taxonomy" id="1342299"/>
    <lineage>
        <taxon>Bacteria</taxon>
        <taxon>Pseudomonadati</taxon>
        <taxon>Pseudomonadota</taxon>
        <taxon>Alphaproteobacteria</taxon>
        <taxon>Rhodobacterales</taxon>
        <taxon>Roseobacteraceae</taxon>
        <taxon>Sulfitobacter</taxon>
    </lineage>
</organism>
<reference evidence="3 4" key="1">
    <citation type="submission" date="2021-01" db="EMBL/GenBank/DDBJ databases">
        <title>Diatom-associated Roseobacters Show Island Model of Population Structure.</title>
        <authorList>
            <person name="Qu L."/>
            <person name="Feng X."/>
            <person name="Chen Y."/>
            <person name="Li L."/>
            <person name="Wang X."/>
            <person name="Hu Z."/>
            <person name="Wang H."/>
            <person name="Luo H."/>
        </authorList>
    </citation>
    <scope>NUCLEOTIDE SEQUENCE [LARGE SCALE GENOMIC DNA]</scope>
    <source>
        <strain evidence="3 4">TR60-84</strain>
    </source>
</reference>
<keyword evidence="2" id="KW-0067">ATP-binding</keyword>
<evidence type="ECO:0000256" key="1">
    <source>
        <dbReference type="ARBA" id="ARBA00022741"/>
    </source>
</evidence>
<dbReference type="GO" id="GO:0009898">
    <property type="term" value="C:cytoplasmic side of plasma membrane"/>
    <property type="evidence" value="ECO:0007669"/>
    <property type="project" value="TreeGrafter"/>
</dbReference>
<dbReference type="EMBL" id="JAFBRM010000001">
    <property type="protein sequence ID" value="MBM1712653.1"/>
    <property type="molecule type" value="Genomic_DNA"/>
</dbReference>
<sequence>MTVSSPSSSAPKPVAAYVCTDQGADIARSVVDNLGGDPSTLHGGGLGGAARVCRTPALEKLVLAEMGNMTLDAACECVTEIRHTGAHVIVLGDKPDLATYRALRNAGAEEYFAYPVTPEEIIAANDNIAAPVQQPVAETQTVHGTCIGVMGCNGGVGTSLLAQNLAFHAAAGKGSGSALETALIDADLRFGSQAIDLDRKDTPGLLEALSAPDRVDDTFLGATMEKLTERLSLYSQQAHISQNVDAMDAAFPPLLDAIRAKFDAVVIDLPRTTLVAHPEFARALDTLILVIPAGYAGVNVASRLMSVLKAEAPALKILPVLSEFRQDAKLTAKDIGVGIGLDVVATLPESAKALTRAHRAAKSLTENQPRAPYAKATRTIWERATKPAKAAVGTSAQKPRLGFFKRATA</sequence>
<dbReference type="RefSeq" id="WP_203241275.1">
    <property type="nucleotide sequence ID" value="NZ_JAFBRH010000001.1"/>
</dbReference>
<proteinExistence type="predicted"/>
<evidence type="ECO:0000313" key="4">
    <source>
        <dbReference type="Proteomes" id="UP000732193"/>
    </source>
</evidence>
<evidence type="ECO:0000256" key="2">
    <source>
        <dbReference type="ARBA" id="ARBA00022840"/>
    </source>
</evidence>
<evidence type="ECO:0008006" key="5">
    <source>
        <dbReference type="Google" id="ProtNLM"/>
    </source>
</evidence>
<gene>
    <name evidence="3" type="ORF">JQV55_03675</name>
</gene>
<protein>
    <recommendedName>
        <fullName evidence="5">Pilus assembly protein CpaE</fullName>
    </recommendedName>
</protein>
<dbReference type="InterPro" id="IPR050625">
    <property type="entry name" value="ParA/MinD_ATPase"/>
</dbReference>
<dbReference type="GO" id="GO:0005829">
    <property type="term" value="C:cytosol"/>
    <property type="evidence" value="ECO:0007669"/>
    <property type="project" value="TreeGrafter"/>
</dbReference>
<dbReference type="PANTHER" id="PTHR43384">
    <property type="entry name" value="SEPTUM SITE-DETERMINING PROTEIN MIND HOMOLOG, CHLOROPLASTIC-RELATED"/>
    <property type="match status" value="1"/>
</dbReference>
<dbReference type="Gene3D" id="3.40.50.300">
    <property type="entry name" value="P-loop containing nucleotide triphosphate hydrolases"/>
    <property type="match status" value="1"/>
</dbReference>